<name>A0A521C597_9RHOB</name>
<dbReference type="Pfam" id="PF09981">
    <property type="entry name" value="DUF2218"/>
    <property type="match status" value="1"/>
</dbReference>
<protein>
    <recommendedName>
        <fullName evidence="3">2,4-dihydroxyhept-2-ene-1,7-dioic acid aldolase</fullName>
    </recommendedName>
</protein>
<dbReference type="Proteomes" id="UP000316030">
    <property type="component" value="Unassembled WGS sequence"/>
</dbReference>
<evidence type="ECO:0000313" key="2">
    <source>
        <dbReference type="Proteomes" id="UP000316030"/>
    </source>
</evidence>
<reference evidence="1 2" key="1">
    <citation type="submission" date="2017-05" db="EMBL/GenBank/DDBJ databases">
        <authorList>
            <person name="Varghese N."/>
            <person name="Submissions S."/>
        </authorList>
    </citation>
    <scope>NUCLEOTIDE SEQUENCE [LARGE SCALE GENOMIC DNA]</scope>
    <source>
        <strain evidence="1 2">DSM 29506</strain>
    </source>
</reference>
<accession>A0A521C597</accession>
<dbReference type="PIRSF" id="PIRSF028291">
    <property type="entry name" value="UCP028291"/>
    <property type="match status" value="1"/>
</dbReference>
<dbReference type="AlphaFoldDB" id="A0A521C597"/>
<gene>
    <name evidence="1" type="ORF">SAMN06265173_105140</name>
</gene>
<proteinExistence type="predicted"/>
<dbReference type="Gene3D" id="3.30.310.50">
    <property type="entry name" value="Alpha-D-phosphohexomutase, C-terminal domain"/>
    <property type="match status" value="1"/>
</dbReference>
<evidence type="ECO:0000313" key="1">
    <source>
        <dbReference type="EMBL" id="SMO54687.1"/>
    </source>
</evidence>
<sequence>MPLTETGQFETPNGSKYLQQLCKHFAHKVIVEYDDKEGLAALPAGPARLYASATGLRVEITAEDAEGLTRARHVIDDHLKRFAFREGFEGMSWQAV</sequence>
<evidence type="ECO:0008006" key="3">
    <source>
        <dbReference type="Google" id="ProtNLM"/>
    </source>
</evidence>
<dbReference type="EMBL" id="FXTO01000005">
    <property type="protein sequence ID" value="SMO54687.1"/>
    <property type="molecule type" value="Genomic_DNA"/>
</dbReference>
<organism evidence="1 2">
    <name type="scientific">Thalassovita litoralis</name>
    <dbReference type="NCBI Taxonomy" id="1010611"/>
    <lineage>
        <taxon>Bacteria</taxon>
        <taxon>Pseudomonadati</taxon>
        <taxon>Pseudomonadota</taxon>
        <taxon>Alphaproteobacteria</taxon>
        <taxon>Rhodobacterales</taxon>
        <taxon>Roseobacteraceae</taxon>
        <taxon>Thalassovita</taxon>
    </lineage>
</organism>
<keyword evidence="2" id="KW-1185">Reference proteome</keyword>
<dbReference type="InterPro" id="IPR014543">
    <property type="entry name" value="UCP028291"/>
</dbReference>
<dbReference type="RefSeq" id="WP_142492610.1">
    <property type="nucleotide sequence ID" value="NZ_FXTO01000005.1"/>
</dbReference>
<dbReference type="OrthoDB" id="9806511at2"/>